<feature type="compositionally biased region" description="Basic and acidic residues" evidence="1">
    <location>
        <begin position="171"/>
        <end position="182"/>
    </location>
</feature>
<evidence type="ECO:0000256" key="1">
    <source>
        <dbReference type="SAM" id="MobiDB-lite"/>
    </source>
</evidence>
<dbReference type="Proteomes" id="UP000289738">
    <property type="component" value="Chromosome A10"/>
</dbReference>
<evidence type="ECO:0000313" key="3">
    <source>
        <dbReference type="Proteomes" id="UP000289738"/>
    </source>
</evidence>
<keyword evidence="3" id="KW-1185">Reference proteome</keyword>
<name>A0A445B709_ARAHY</name>
<proteinExistence type="predicted"/>
<gene>
    <name evidence="2" type="ORF">Ahy_A10g049365</name>
</gene>
<protein>
    <submittedName>
        <fullName evidence="2">Uncharacterized protein</fullName>
    </submittedName>
</protein>
<reference evidence="2 3" key="1">
    <citation type="submission" date="2019-01" db="EMBL/GenBank/DDBJ databases">
        <title>Sequencing of cultivated peanut Arachis hypogaea provides insights into genome evolution and oil improvement.</title>
        <authorList>
            <person name="Chen X."/>
        </authorList>
    </citation>
    <scope>NUCLEOTIDE SEQUENCE [LARGE SCALE GENOMIC DNA]</scope>
    <source>
        <strain evidence="3">cv. Fuhuasheng</strain>
        <tissue evidence="2">Leaves</tissue>
    </source>
</reference>
<dbReference type="EMBL" id="SDMP01000010">
    <property type="protein sequence ID" value="RYR34459.1"/>
    <property type="molecule type" value="Genomic_DNA"/>
</dbReference>
<organism evidence="2 3">
    <name type="scientific">Arachis hypogaea</name>
    <name type="common">Peanut</name>
    <dbReference type="NCBI Taxonomy" id="3818"/>
    <lineage>
        <taxon>Eukaryota</taxon>
        <taxon>Viridiplantae</taxon>
        <taxon>Streptophyta</taxon>
        <taxon>Embryophyta</taxon>
        <taxon>Tracheophyta</taxon>
        <taxon>Spermatophyta</taxon>
        <taxon>Magnoliopsida</taxon>
        <taxon>eudicotyledons</taxon>
        <taxon>Gunneridae</taxon>
        <taxon>Pentapetalae</taxon>
        <taxon>rosids</taxon>
        <taxon>fabids</taxon>
        <taxon>Fabales</taxon>
        <taxon>Fabaceae</taxon>
        <taxon>Papilionoideae</taxon>
        <taxon>50 kb inversion clade</taxon>
        <taxon>dalbergioids sensu lato</taxon>
        <taxon>Dalbergieae</taxon>
        <taxon>Pterocarpus clade</taxon>
        <taxon>Arachis</taxon>
    </lineage>
</organism>
<evidence type="ECO:0000313" key="2">
    <source>
        <dbReference type="EMBL" id="RYR34459.1"/>
    </source>
</evidence>
<accession>A0A445B709</accession>
<comment type="caution">
    <text evidence="2">The sequence shown here is derived from an EMBL/GenBank/DDBJ whole genome shotgun (WGS) entry which is preliminary data.</text>
</comment>
<dbReference type="AlphaFoldDB" id="A0A445B709"/>
<feature type="region of interest" description="Disordered" evidence="1">
    <location>
        <begin position="157"/>
        <end position="182"/>
    </location>
</feature>
<sequence length="182" mass="20817">MLPCPCGGQGNVPRLKLRVRDLGDAHATYFPWFSWYQSPILPLWRAGQADWERYADGRPKFIKRGDLSPEAKRWFELVRRSILPAANNSEGGEINVHELIAEGIQDSAEKADSGARLWYPSTILRLCNKAKVVFEDSNPDWVNPGRPVTLERLVYTTPAQQQRRPHIGKQKAKEGTHQEEYH</sequence>